<sequence>MGFYDEDETFGEVSEHKPSYFDQPPQTKRMRLSEKVTWMEEQETLEDVLNNGAVDDDDDKEEERDSEEVAARHEVLRRIGLKTRPTNALRRYLKKVAAGAELNPWVSTVYSERIMRKKLRRFIVAMLIKACENEGIEECELDKSHESAIRSIDRLNEEIVDSLSVLGNFSSDLIRCASSNCQKAFLPNHVAHTLVSRVQGDYTHCQEMFSVPDCPHTLATHDDVNYLIVEGGIYSQKLEMPNYAEAPSKLLCLCCFHNGIFEFMFDIIHMKWNIYHNCLVHVCFFTCMMDDVLGALLKIS</sequence>
<evidence type="ECO:0000256" key="1">
    <source>
        <dbReference type="SAM" id="MobiDB-lite"/>
    </source>
</evidence>
<reference evidence="2 3" key="1">
    <citation type="submission" date="2019-10" db="EMBL/GenBank/DDBJ databases">
        <title>Assembly and Annotation for the nematode Trichostrongylus colubriformis.</title>
        <authorList>
            <person name="Martin J."/>
        </authorList>
    </citation>
    <scope>NUCLEOTIDE SEQUENCE [LARGE SCALE GENOMIC DNA]</scope>
    <source>
        <strain evidence="2">G859</strain>
        <tissue evidence="2">Whole worm</tissue>
    </source>
</reference>
<gene>
    <name evidence="2" type="ORF">GCK32_014699</name>
</gene>
<evidence type="ECO:0000313" key="3">
    <source>
        <dbReference type="Proteomes" id="UP001331761"/>
    </source>
</evidence>
<organism evidence="2 3">
    <name type="scientific">Trichostrongylus colubriformis</name>
    <name type="common">Black scour worm</name>
    <dbReference type="NCBI Taxonomy" id="6319"/>
    <lineage>
        <taxon>Eukaryota</taxon>
        <taxon>Metazoa</taxon>
        <taxon>Ecdysozoa</taxon>
        <taxon>Nematoda</taxon>
        <taxon>Chromadorea</taxon>
        <taxon>Rhabditida</taxon>
        <taxon>Rhabditina</taxon>
        <taxon>Rhabditomorpha</taxon>
        <taxon>Strongyloidea</taxon>
        <taxon>Trichostrongylidae</taxon>
        <taxon>Trichostrongylus</taxon>
    </lineage>
</organism>
<protein>
    <submittedName>
        <fullName evidence="2">Uncharacterized protein</fullName>
    </submittedName>
</protein>
<feature type="compositionally biased region" description="Acidic residues" evidence="1">
    <location>
        <begin position="54"/>
        <end position="66"/>
    </location>
</feature>
<keyword evidence="3" id="KW-1185">Reference proteome</keyword>
<accession>A0AAN8FEJ0</accession>
<comment type="caution">
    <text evidence="2">The sequence shown here is derived from an EMBL/GenBank/DDBJ whole genome shotgun (WGS) entry which is preliminary data.</text>
</comment>
<proteinExistence type="predicted"/>
<dbReference type="AlphaFoldDB" id="A0AAN8FEJ0"/>
<feature type="compositionally biased region" description="Acidic residues" evidence="1">
    <location>
        <begin position="1"/>
        <end position="10"/>
    </location>
</feature>
<feature type="region of interest" description="Disordered" evidence="1">
    <location>
        <begin position="1"/>
        <end position="27"/>
    </location>
</feature>
<dbReference type="Proteomes" id="UP001331761">
    <property type="component" value="Unassembled WGS sequence"/>
</dbReference>
<dbReference type="EMBL" id="WIXE01013850">
    <property type="protein sequence ID" value="KAK5974754.1"/>
    <property type="molecule type" value="Genomic_DNA"/>
</dbReference>
<name>A0AAN8FEJ0_TRICO</name>
<evidence type="ECO:0000313" key="2">
    <source>
        <dbReference type="EMBL" id="KAK5974754.1"/>
    </source>
</evidence>
<feature type="region of interest" description="Disordered" evidence="1">
    <location>
        <begin position="47"/>
        <end position="68"/>
    </location>
</feature>